<dbReference type="GO" id="GO:0003676">
    <property type="term" value="F:nucleic acid binding"/>
    <property type="evidence" value="ECO:0007669"/>
    <property type="project" value="InterPro"/>
</dbReference>
<gene>
    <name evidence="2" type="ORF">CEPIT_LOCUS40617</name>
</gene>
<sequence length="193" mass="21615">MTSSVLLLQEHMIPKWLNKLRIERWIKPLHRIKYNVHTANDKTGAVLRNWGGNFICALSSDSPGQSLLLSELRGNFVTLSWACNNDYSSFMVEVDSLAAYLLISRRQNTSLWNIKKPIDDILKLTSPNNISCTYCSSQVNVVASLIPGPPRFYFSLAPPPLFSLHCLLLSPSLLPTNPDLLPLISSSIVIYSD</sequence>
<dbReference type="InterPro" id="IPR053151">
    <property type="entry name" value="RNase_H-like"/>
</dbReference>
<dbReference type="EMBL" id="CAMAPF010001051">
    <property type="protein sequence ID" value="CAH9143368.1"/>
    <property type="molecule type" value="Genomic_DNA"/>
</dbReference>
<protein>
    <recommendedName>
        <fullName evidence="1">RNase H type-1 domain-containing protein</fullName>
    </recommendedName>
</protein>
<evidence type="ECO:0000313" key="2">
    <source>
        <dbReference type="EMBL" id="CAH9143368.1"/>
    </source>
</evidence>
<proteinExistence type="predicted"/>
<accession>A0AAV0G5Z7</accession>
<reference evidence="2" key="1">
    <citation type="submission" date="2022-07" db="EMBL/GenBank/DDBJ databases">
        <authorList>
            <person name="Macas J."/>
            <person name="Novak P."/>
            <person name="Neumann P."/>
        </authorList>
    </citation>
    <scope>NUCLEOTIDE SEQUENCE</scope>
</reference>
<feature type="domain" description="RNase H type-1" evidence="1">
    <location>
        <begin position="42"/>
        <end position="144"/>
    </location>
</feature>
<evidence type="ECO:0000259" key="1">
    <source>
        <dbReference type="Pfam" id="PF13456"/>
    </source>
</evidence>
<evidence type="ECO:0000313" key="3">
    <source>
        <dbReference type="Proteomes" id="UP001152523"/>
    </source>
</evidence>
<feature type="non-terminal residue" evidence="2">
    <location>
        <position position="193"/>
    </location>
</feature>
<dbReference type="GO" id="GO:0004523">
    <property type="term" value="F:RNA-DNA hybrid ribonuclease activity"/>
    <property type="evidence" value="ECO:0007669"/>
    <property type="project" value="InterPro"/>
</dbReference>
<dbReference type="Pfam" id="PF13456">
    <property type="entry name" value="RVT_3"/>
    <property type="match status" value="1"/>
</dbReference>
<dbReference type="Proteomes" id="UP001152523">
    <property type="component" value="Unassembled WGS sequence"/>
</dbReference>
<comment type="caution">
    <text evidence="2">The sequence shown here is derived from an EMBL/GenBank/DDBJ whole genome shotgun (WGS) entry which is preliminary data.</text>
</comment>
<dbReference type="InterPro" id="IPR002156">
    <property type="entry name" value="RNaseH_domain"/>
</dbReference>
<organism evidence="2 3">
    <name type="scientific">Cuscuta epithymum</name>
    <dbReference type="NCBI Taxonomy" id="186058"/>
    <lineage>
        <taxon>Eukaryota</taxon>
        <taxon>Viridiplantae</taxon>
        <taxon>Streptophyta</taxon>
        <taxon>Embryophyta</taxon>
        <taxon>Tracheophyta</taxon>
        <taxon>Spermatophyta</taxon>
        <taxon>Magnoliopsida</taxon>
        <taxon>eudicotyledons</taxon>
        <taxon>Gunneridae</taxon>
        <taxon>Pentapetalae</taxon>
        <taxon>asterids</taxon>
        <taxon>lamiids</taxon>
        <taxon>Solanales</taxon>
        <taxon>Convolvulaceae</taxon>
        <taxon>Cuscuteae</taxon>
        <taxon>Cuscuta</taxon>
        <taxon>Cuscuta subgen. Cuscuta</taxon>
    </lineage>
</organism>
<dbReference type="PANTHER" id="PTHR47723">
    <property type="entry name" value="OS05G0353850 PROTEIN"/>
    <property type="match status" value="1"/>
</dbReference>
<dbReference type="PANTHER" id="PTHR47723:SF7">
    <property type="entry name" value="RNASE H FAMILY PROTEIN"/>
    <property type="match status" value="1"/>
</dbReference>
<keyword evidence="3" id="KW-1185">Reference proteome</keyword>
<dbReference type="AlphaFoldDB" id="A0AAV0G5Z7"/>
<name>A0AAV0G5Z7_9ASTE</name>